<dbReference type="PANTHER" id="PTHR47515">
    <property type="entry name" value="LOW CALCIUM RESPONSE LOCUS PROTEIN T"/>
    <property type="match status" value="1"/>
</dbReference>
<comment type="caution">
    <text evidence="1">The sequence shown here is derived from an EMBL/GenBank/DDBJ whole genome shotgun (WGS) entry which is preliminary data.</text>
</comment>
<evidence type="ECO:0000313" key="1">
    <source>
        <dbReference type="EMBL" id="KCZ95318.1"/>
    </source>
</evidence>
<name>A0A059FXW6_9PROT</name>
<dbReference type="OrthoDB" id="9813285at2"/>
<keyword evidence="2" id="KW-1185">Reference proteome</keyword>
<dbReference type="PATRIC" id="fig|1280951.3.peg.1334"/>
<dbReference type="EMBL" id="ARYI01000004">
    <property type="protein sequence ID" value="KCZ95318.1"/>
    <property type="molecule type" value="Genomic_DNA"/>
</dbReference>
<sequence length="72" mass="8358">MVREIPEPLAVSERRNEMWSMGCMADQLGDVRSFRTLNVLDDFNRECLTVEVDFSRIAARAVRTLSQIIELR</sequence>
<proteinExistence type="predicted"/>
<protein>
    <submittedName>
        <fullName evidence="1">ISxac2 transposase</fullName>
    </submittedName>
</protein>
<evidence type="ECO:0000313" key="2">
    <source>
        <dbReference type="Proteomes" id="UP000025061"/>
    </source>
</evidence>
<gene>
    <name evidence="1" type="ORF">HHI_06594</name>
</gene>
<organism evidence="1 2">
    <name type="scientific">Hyphomonas hirschiana VP5</name>
    <dbReference type="NCBI Taxonomy" id="1280951"/>
    <lineage>
        <taxon>Bacteria</taxon>
        <taxon>Pseudomonadati</taxon>
        <taxon>Pseudomonadota</taxon>
        <taxon>Alphaproteobacteria</taxon>
        <taxon>Hyphomonadales</taxon>
        <taxon>Hyphomonadaceae</taxon>
        <taxon>Hyphomonas</taxon>
    </lineage>
</organism>
<dbReference type="PANTHER" id="PTHR47515:SF2">
    <property type="entry name" value="INTEGRASE CORE DOMAIN PROTEIN"/>
    <property type="match status" value="1"/>
</dbReference>
<dbReference type="Proteomes" id="UP000025061">
    <property type="component" value="Unassembled WGS sequence"/>
</dbReference>
<reference evidence="1 2" key="1">
    <citation type="submission" date="2013-04" db="EMBL/GenBank/DDBJ databases">
        <title>Hyphomonas hirschiana VP5 Genome Sequencing.</title>
        <authorList>
            <person name="Lai Q."/>
            <person name="Shao Z."/>
        </authorList>
    </citation>
    <scope>NUCLEOTIDE SEQUENCE [LARGE SCALE GENOMIC DNA]</scope>
    <source>
        <strain evidence="1 2">VP5</strain>
    </source>
</reference>
<accession>A0A059FXW6</accession>
<dbReference type="AlphaFoldDB" id="A0A059FXW6"/>